<dbReference type="EMBL" id="GBXM01056515">
    <property type="protein sequence ID" value="JAH52062.1"/>
    <property type="molecule type" value="Transcribed_RNA"/>
</dbReference>
<reference evidence="1" key="1">
    <citation type="submission" date="2014-11" db="EMBL/GenBank/DDBJ databases">
        <authorList>
            <person name="Amaro Gonzalez C."/>
        </authorList>
    </citation>
    <scope>NUCLEOTIDE SEQUENCE</scope>
</reference>
<proteinExistence type="predicted"/>
<reference evidence="1" key="2">
    <citation type="journal article" date="2015" name="Fish Shellfish Immunol.">
        <title>Early steps in the European eel (Anguilla anguilla)-Vibrio vulnificus interaction in the gills: Role of the RtxA13 toxin.</title>
        <authorList>
            <person name="Callol A."/>
            <person name="Pajuelo D."/>
            <person name="Ebbesson L."/>
            <person name="Teles M."/>
            <person name="MacKenzie S."/>
            <person name="Amaro C."/>
        </authorList>
    </citation>
    <scope>NUCLEOTIDE SEQUENCE</scope>
</reference>
<sequence>MTLSKLELFLRIKYTNVSARNAISETPSAFLLCILNRIFPKRLYPCYLISKSIHQD</sequence>
<evidence type="ECO:0000313" key="1">
    <source>
        <dbReference type="EMBL" id="JAH52062.1"/>
    </source>
</evidence>
<name>A0A0E9TF24_ANGAN</name>
<dbReference type="AlphaFoldDB" id="A0A0E9TF24"/>
<protein>
    <submittedName>
        <fullName evidence="1">Uncharacterized protein</fullName>
    </submittedName>
</protein>
<organism evidence="1">
    <name type="scientific">Anguilla anguilla</name>
    <name type="common">European freshwater eel</name>
    <name type="synonym">Muraena anguilla</name>
    <dbReference type="NCBI Taxonomy" id="7936"/>
    <lineage>
        <taxon>Eukaryota</taxon>
        <taxon>Metazoa</taxon>
        <taxon>Chordata</taxon>
        <taxon>Craniata</taxon>
        <taxon>Vertebrata</taxon>
        <taxon>Euteleostomi</taxon>
        <taxon>Actinopterygii</taxon>
        <taxon>Neopterygii</taxon>
        <taxon>Teleostei</taxon>
        <taxon>Anguilliformes</taxon>
        <taxon>Anguillidae</taxon>
        <taxon>Anguilla</taxon>
    </lineage>
</organism>
<accession>A0A0E9TF24</accession>